<comment type="caution">
    <text evidence="8">The sequence shown here is derived from an EMBL/GenBank/DDBJ whole genome shotgun (WGS) entry which is preliminary data.</text>
</comment>
<evidence type="ECO:0000256" key="5">
    <source>
        <dbReference type="ARBA" id="ARBA00022801"/>
    </source>
</evidence>
<evidence type="ECO:0000256" key="6">
    <source>
        <dbReference type="RuleBase" id="RU364043"/>
    </source>
</evidence>
<dbReference type="RefSeq" id="WP_012537029.1">
    <property type="nucleotide sequence ID" value="NZ_AP025160.1"/>
</dbReference>
<organism evidence="8 9">
    <name type="scientific">Acidithiobacillus ferrooxidans</name>
    <name type="common">Thiobacillus ferrooxidans</name>
    <dbReference type="NCBI Taxonomy" id="920"/>
    <lineage>
        <taxon>Bacteria</taxon>
        <taxon>Pseudomonadati</taxon>
        <taxon>Pseudomonadota</taxon>
        <taxon>Acidithiobacillia</taxon>
        <taxon>Acidithiobacillales</taxon>
        <taxon>Acidithiobacillaceae</taxon>
        <taxon>Acidithiobacillus</taxon>
    </lineage>
</organism>
<reference evidence="8 9" key="1">
    <citation type="submission" date="2018-06" db="EMBL/GenBank/DDBJ databases">
        <title>Draft sequence of Acidithiobacillus ferrooxidans CCM 4253.</title>
        <authorList>
            <person name="Moya-Beltran A."/>
            <person name="Castro M."/>
            <person name="Covarrubias P.C."/>
            <person name="Issotta F."/>
            <person name="Janiczek O."/>
            <person name="Mandl M."/>
            <person name="Kucera J."/>
            <person name="Quatrini R."/>
        </authorList>
    </citation>
    <scope>NUCLEOTIDE SEQUENCE [LARGE SCALE GENOMIC DNA]</scope>
    <source>
        <strain evidence="8 9">CCM 4253</strain>
    </source>
</reference>
<protein>
    <recommendedName>
        <fullName evidence="4 6">Phosphatase NudJ</fullName>
        <ecNumber evidence="6">3.6.1.-</ecNumber>
    </recommendedName>
</protein>
<dbReference type="PANTHER" id="PTHR43222:SF11">
    <property type="entry name" value="PHOSPHATASE NUDJ"/>
    <property type="match status" value="1"/>
</dbReference>
<evidence type="ECO:0000313" key="9">
    <source>
        <dbReference type="Proteomes" id="UP000248886"/>
    </source>
</evidence>
<comment type="subunit">
    <text evidence="3 6">Monomer.</text>
</comment>
<dbReference type="OrthoDB" id="8594221at2"/>
<evidence type="ECO:0000256" key="3">
    <source>
        <dbReference type="ARBA" id="ARBA00011245"/>
    </source>
</evidence>
<proteinExistence type="inferred from homology"/>
<dbReference type="Gene3D" id="3.90.79.10">
    <property type="entry name" value="Nucleoside Triphosphate Pyrophosphohydrolase"/>
    <property type="match status" value="1"/>
</dbReference>
<feature type="domain" description="Nudix hydrolase" evidence="7">
    <location>
        <begin position="2"/>
        <end position="144"/>
    </location>
</feature>
<evidence type="ECO:0000313" key="8">
    <source>
        <dbReference type="EMBL" id="PZD79827.1"/>
    </source>
</evidence>
<keyword evidence="6" id="KW-0460">Magnesium</keyword>
<name>A0A2W1KKI2_ACIFR</name>
<sequence>MIWTPHVTVAAVAEENGRFLLVEEVVDGRRCFNQPAGHWDPGETLLEAVTRETLEETGHFFRPEYLTGIYHWEYPAKNLTYLRFAFGGHLGTRDTSRALDAGIIGPVWLTPEEMAAREGEMRSVMVQRCMADYRAGQRYPLELLHMV</sequence>
<dbReference type="InterPro" id="IPR020084">
    <property type="entry name" value="NUDIX_hydrolase_CS"/>
</dbReference>
<dbReference type="PANTHER" id="PTHR43222">
    <property type="entry name" value="NUDIX HYDROLASE 23"/>
    <property type="match status" value="1"/>
</dbReference>
<dbReference type="InterPro" id="IPR015797">
    <property type="entry name" value="NUDIX_hydrolase-like_dom_sf"/>
</dbReference>
<dbReference type="EMBL" id="QKQP01000012">
    <property type="protein sequence ID" value="PZD79827.1"/>
    <property type="molecule type" value="Genomic_DNA"/>
</dbReference>
<evidence type="ECO:0000256" key="4">
    <source>
        <dbReference type="ARBA" id="ARBA00015552"/>
    </source>
</evidence>
<comment type="similarity">
    <text evidence="2 6">Belongs to the Nudix hydrolase family. NudJ subfamily.</text>
</comment>
<evidence type="ECO:0000259" key="7">
    <source>
        <dbReference type="PROSITE" id="PS51462"/>
    </source>
</evidence>
<dbReference type="SUPFAM" id="SSF55811">
    <property type="entry name" value="Nudix"/>
    <property type="match status" value="1"/>
</dbReference>
<dbReference type="AlphaFoldDB" id="A0A2W1KKI2"/>
<dbReference type="PROSITE" id="PS51462">
    <property type="entry name" value="NUDIX"/>
    <property type="match status" value="1"/>
</dbReference>
<keyword evidence="5 6" id="KW-0378">Hydrolase</keyword>
<dbReference type="GeneID" id="65281296"/>
<dbReference type="InterPro" id="IPR033713">
    <property type="entry name" value="NudJ"/>
</dbReference>
<accession>A0A2W1KKI2</accession>
<comment type="cofactor">
    <cofactor evidence="1 6">
        <name>Mg(2+)</name>
        <dbReference type="ChEBI" id="CHEBI:18420"/>
    </cofactor>
</comment>
<dbReference type="PROSITE" id="PS00893">
    <property type="entry name" value="NUDIX_BOX"/>
    <property type="match status" value="1"/>
</dbReference>
<dbReference type="Pfam" id="PF00293">
    <property type="entry name" value="NUDIX"/>
    <property type="match status" value="1"/>
</dbReference>
<dbReference type="GO" id="GO:0004787">
    <property type="term" value="F:thiamine diphosphate phosphatase activity"/>
    <property type="evidence" value="ECO:0007669"/>
    <property type="project" value="InterPro"/>
</dbReference>
<dbReference type="Proteomes" id="UP000248886">
    <property type="component" value="Unassembled WGS sequence"/>
</dbReference>
<evidence type="ECO:0000256" key="2">
    <source>
        <dbReference type="ARBA" id="ARBA00007608"/>
    </source>
</evidence>
<dbReference type="CDD" id="cd03675">
    <property type="entry name" value="NUDIX_Hydrolase"/>
    <property type="match status" value="1"/>
</dbReference>
<dbReference type="GO" id="GO:0017110">
    <property type="term" value="F:nucleoside diphosphate phosphatase activity"/>
    <property type="evidence" value="ECO:0007669"/>
    <property type="project" value="InterPro"/>
</dbReference>
<evidence type="ECO:0000256" key="1">
    <source>
        <dbReference type="ARBA" id="ARBA00001946"/>
    </source>
</evidence>
<dbReference type="InterPro" id="IPR000086">
    <property type="entry name" value="NUDIX_hydrolase_dom"/>
</dbReference>
<gene>
    <name evidence="6" type="primary">nudJ</name>
    <name evidence="8" type="ORF">DN052_14945</name>
</gene>
<dbReference type="EC" id="3.6.1.-" evidence="6"/>
<dbReference type="GO" id="GO:0017111">
    <property type="term" value="F:ribonucleoside triphosphate phosphatase activity"/>
    <property type="evidence" value="ECO:0007669"/>
    <property type="project" value="InterPro"/>
</dbReference>
<dbReference type="OMA" id="IVRTVWM"/>